<proteinExistence type="predicted"/>
<reference evidence="1" key="1">
    <citation type="submission" date="2022-07" db="EMBL/GenBank/DDBJ databases">
        <authorList>
            <person name="Macas J."/>
            <person name="Novak P."/>
            <person name="Neumann P."/>
        </authorList>
    </citation>
    <scope>NUCLEOTIDE SEQUENCE</scope>
</reference>
<protein>
    <submittedName>
        <fullName evidence="1">Uncharacterized protein</fullName>
    </submittedName>
</protein>
<keyword evidence="2" id="KW-1185">Reference proteome</keyword>
<name>A0AAV0EQ32_9ASTE</name>
<evidence type="ECO:0000313" key="2">
    <source>
        <dbReference type="Proteomes" id="UP001152523"/>
    </source>
</evidence>
<accession>A0AAV0EQ32</accession>
<comment type="caution">
    <text evidence="1">The sequence shown here is derived from an EMBL/GenBank/DDBJ whole genome shotgun (WGS) entry which is preliminary data.</text>
</comment>
<dbReference type="AlphaFoldDB" id="A0AAV0EQ32"/>
<sequence>MERFMRAGFQPPPQPFPPPYVFHPEQTPQVQHMGGMGFFPTSGYGGMPMISP</sequence>
<gene>
    <name evidence="1" type="ORF">CEPIT_LOCUS26351</name>
</gene>
<organism evidence="1 2">
    <name type="scientific">Cuscuta epithymum</name>
    <dbReference type="NCBI Taxonomy" id="186058"/>
    <lineage>
        <taxon>Eukaryota</taxon>
        <taxon>Viridiplantae</taxon>
        <taxon>Streptophyta</taxon>
        <taxon>Embryophyta</taxon>
        <taxon>Tracheophyta</taxon>
        <taxon>Spermatophyta</taxon>
        <taxon>Magnoliopsida</taxon>
        <taxon>eudicotyledons</taxon>
        <taxon>Gunneridae</taxon>
        <taxon>Pentapetalae</taxon>
        <taxon>asterids</taxon>
        <taxon>lamiids</taxon>
        <taxon>Solanales</taxon>
        <taxon>Convolvulaceae</taxon>
        <taxon>Cuscuteae</taxon>
        <taxon>Cuscuta</taxon>
        <taxon>Cuscuta subgen. Cuscuta</taxon>
    </lineage>
</organism>
<feature type="non-terminal residue" evidence="1">
    <location>
        <position position="52"/>
    </location>
</feature>
<evidence type="ECO:0000313" key="1">
    <source>
        <dbReference type="EMBL" id="CAH9124926.1"/>
    </source>
</evidence>
<dbReference type="EMBL" id="CAMAPF010000935">
    <property type="protein sequence ID" value="CAH9124926.1"/>
    <property type="molecule type" value="Genomic_DNA"/>
</dbReference>
<dbReference type="Proteomes" id="UP001152523">
    <property type="component" value="Unassembled WGS sequence"/>
</dbReference>